<evidence type="ECO:0000256" key="3">
    <source>
        <dbReference type="SAM" id="Phobius"/>
    </source>
</evidence>
<dbReference type="EMBL" id="UINC01009142">
    <property type="protein sequence ID" value="SVA41028.1"/>
    <property type="molecule type" value="Genomic_DNA"/>
</dbReference>
<dbReference type="SMART" id="SM00028">
    <property type="entry name" value="TPR"/>
    <property type="match status" value="9"/>
</dbReference>
<dbReference type="InterPro" id="IPR050498">
    <property type="entry name" value="Ycf3"/>
</dbReference>
<dbReference type="PANTHER" id="PTHR44858">
    <property type="entry name" value="TETRATRICOPEPTIDE REPEAT PROTEIN 6"/>
    <property type="match status" value="1"/>
</dbReference>
<dbReference type="AlphaFoldDB" id="A0A381VMN3"/>
<evidence type="ECO:0008006" key="5">
    <source>
        <dbReference type="Google" id="ProtNLM"/>
    </source>
</evidence>
<reference evidence="4" key="1">
    <citation type="submission" date="2018-05" db="EMBL/GenBank/DDBJ databases">
        <authorList>
            <person name="Lanie J.A."/>
            <person name="Ng W.-L."/>
            <person name="Kazmierczak K.M."/>
            <person name="Andrzejewski T.M."/>
            <person name="Davidsen T.M."/>
            <person name="Wayne K.J."/>
            <person name="Tettelin H."/>
            <person name="Glass J.I."/>
            <person name="Rusch D."/>
            <person name="Podicherti R."/>
            <person name="Tsui H.-C.T."/>
            <person name="Winkler M.E."/>
        </authorList>
    </citation>
    <scope>NUCLEOTIDE SEQUENCE</scope>
</reference>
<evidence type="ECO:0000256" key="2">
    <source>
        <dbReference type="ARBA" id="ARBA00022803"/>
    </source>
</evidence>
<evidence type="ECO:0000313" key="4">
    <source>
        <dbReference type="EMBL" id="SVA41028.1"/>
    </source>
</evidence>
<keyword evidence="3" id="KW-1133">Transmembrane helix</keyword>
<name>A0A381VMN3_9ZZZZ</name>
<organism evidence="4">
    <name type="scientific">marine metagenome</name>
    <dbReference type="NCBI Taxonomy" id="408172"/>
    <lineage>
        <taxon>unclassified sequences</taxon>
        <taxon>metagenomes</taxon>
        <taxon>ecological metagenomes</taxon>
    </lineage>
</organism>
<accession>A0A381VMN3</accession>
<gene>
    <name evidence="4" type="ORF">METZ01_LOCUS93882</name>
</gene>
<dbReference type="Gene3D" id="1.25.40.10">
    <property type="entry name" value="Tetratricopeptide repeat domain"/>
    <property type="match status" value="4"/>
</dbReference>
<dbReference type="Pfam" id="PF13432">
    <property type="entry name" value="TPR_16"/>
    <property type="match status" value="1"/>
</dbReference>
<sequence length="764" mass="84807">MQGTTMAILTIYGVLGVALFALWLKHKSVLRQRERMRDKLVSVEGNLNETSQRLDLLSRGVDTVLSGTPQVHGLLGVHRSLESAENLLFNQGIPISNSESCAIASHAAKAVLEHHPERSPDDNESTIPGLHPLSGRLAAMLSEAEMKAEDIELTAGEHRRLGELFHAVDRTDWAADCFHRANELDPEDESALRSLSEIQRQKGDLEALDRSLERILSIAPDDVGILKEQALLLEGSDPSRVIRNRKRLEALGIDSLFSEETLELTDIAKRARGAHQGVKPGLLQSENAADLVERAAKQLLLGEVRVALESIESALEIDAKKGPAWLLKARLLAAGEGNTKAALKSIRRASALGEYTVMLESEILENDGRTDAAIQVLEEHLEKTPSDPEVRGKLSLLWLRNGSNDTSCRVLDEAPDESWDSAPLHIMRGRLHLVDADEHRDNTGKHEQMLLVDALVAFDKAIEHDRESGLAWLGRARALRYQGTYNEAEVALVRARRLIPEHPSIPLEEAQLSLDANNLEQANALAIEATTHLKNNPTVPFIRGIIAARLGRLEEARNFFSSTLEIDPDHVRARLNRCSAALLCEDLAQALDDADHLVNARPEHELARLRRSEILMNHGDWSEAETELRNLLKRNSEHTMALVHLGTCMIAAGKSEQAERPLNKAIGIDPNLSEAWYQRGLLYLDFGRVDEAMSDFEGAARTDTHHIDARLRIAAILHEGEDFDKAVAAWRQVLDIEPQHRLARRRLAECRDLTAARNAPPPKD</sequence>
<keyword evidence="3" id="KW-0472">Membrane</keyword>
<dbReference type="PANTHER" id="PTHR44858:SF1">
    <property type="entry name" value="UDP-N-ACETYLGLUCOSAMINE--PEPTIDE N-ACETYLGLUCOSAMINYLTRANSFERASE SPINDLY-RELATED"/>
    <property type="match status" value="1"/>
</dbReference>
<keyword evidence="3" id="KW-0812">Transmembrane</keyword>
<dbReference type="InterPro" id="IPR011990">
    <property type="entry name" value="TPR-like_helical_dom_sf"/>
</dbReference>
<proteinExistence type="predicted"/>
<dbReference type="SUPFAM" id="SSF48452">
    <property type="entry name" value="TPR-like"/>
    <property type="match status" value="2"/>
</dbReference>
<evidence type="ECO:0000256" key="1">
    <source>
        <dbReference type="ARBA" id="ARBA00022737"/>
    </source>
</evidence>
<protein>
    <recommendedName>
        <fullName evidence="5">Tetratricopeptide repeat protein</fullName>
    </recommendedName>
</protein>
<dbReference type="InterPro" id="IPR019734">
    <property type="entry name" value="TPR_rpt"/>
</dbReference>
<keyword evidence="2" id="KW-0802">TPR repeat</keyword>
<dbReference type="Pfam" id="PF14559">
    <property type="entry name" value="TPR_19"/>
    <property type="match status" value="2"/>
</dbReference>
<feature type="transmembrane region" description="Helical" evidence="3">
    <location>
        <begin position="6"/>
        <end position="24"/>
    </location>
</feature>
<dbReference type="PROSITE" id="PS50005">
    <property type="entry name" value="TPR"/>
    <property type="match status" value="5"/>
</dbReference>
<keyword evidence="1" id="KW-0677">Repeat</keyword>